<dbReference type="Gene3D" id="1.10.10.60">
    <property type="entry name" value="Homeodomain-like"/>
    <property type="match status" value="1"/>
</dbReference>
<protein>
    <submittedName>
        <fullName evidence="5">AraC family transcriptional regulator</fullName>
    </submittedName>
</protein>
<evidence type="ECO:0000256" key="2">
    <source>
        <dbReference type="ARBA" id="ARBA00023125"/>
    </source>
</evidence>
<evidence type="ECO:0000259" key="4">
    <source>
        <dbReference type="PROSITE" id="PS01124"/>
    </source>
</evidence>
<dbReference type="Pfam" id="PF12833">
    <property type="entry name" value="HTH_18"/>
    <property type="match status" value="1"/>
</dbReference>
<evidence type="ECO:0000313" key="5">
    <source>
        <dbReference type="EMBL" id="MBR9970409.1"/>
    </source>
</evidence>
<keyword evidence="1" id="KW-0805">Transcription regulation</keyword>
<dbReference type="SUPFAM" id="SSF46689">
    <property type="entry name" value="Homeodomain-like"/>
    <property type="match status" value="1"/>
</dbReference>
<accession>A0ABS5I7K2</accession>
<gene>
    <name evidence="5" type="ORF">KEC16_01620</name>
</gene>
<dbReference type="Proteomes" id="UP000680714">
    <property type="component" value="Unassembled WGS sequence"/>
</dbReference>
<reference evidence="5 6" key="1">
    <citation type="submission" date="2021-04" db="EMBL/GenBank/DDBJ databases">
        <title>Magnetospirillum sulfuroxidans sp. nov., a facultative chemolithoautotrophic sulfur-oxidizing alphaproteobacterium isolated from freshwater sediment and proposals for Paramagetospirillum gen. nov., and Magnetospirillaceae fam. nov.</title>
        <authorList>
            <person name="Koziaeva V."/>
            <person name="Geelhoed J.S."/>
            <person name="Sorokin D.Y."/>
            <person name="Grouzdev D.S."/>
        </authorList>
    </citation>
    <scope>NUCLEOTIDE SEQUENCE [LARGE SCALE GENOMIC DNA]</scope>
    <source>
        <strain evidence="5 6">J10</strain>
    </source>
</reference>
<dbReference type="PANTHER" id="PTHR46796">
    <property type="entry name" value="HTH-TYPE TRANSCRIPTIONAL ACTIVATOR RHAS-RELATED"/>
    <property type="match status" value="1"/>
</dbReference>
<comment type="caution">
    <text evidence="5">The sequence shown here is derived from an EMBL/GenBank/DDBJ whole genome shotgun (WGS) entry which is preliminary data.</text>
</comment>
<evidence type="ECO:0000256" key="3">
    <source>
        <dbReference type="ARBA" id="ARBA00023163"/>
    </source>
</evidence>
<dbReference type="RefSeq" id="WP_211545904.1">
    <property type="nucleotide sequence ID" value="NZ_JAGTUF010000001.1"/>
</dbReference>
<evidence type="ECO:0000256" key="1">
    <source>
        <dbReference type="ARBA" id="ARBA00023015"/>
    </source>
</evidence>
<keyword evidence="6" id="KW-1185">Reference proteome</keyword>
<dbReference type="EMBL" id="JAGTUF010000001">
    <property type="protein sequence ID" value="MBR9970409.1"/>
    <property type="molecule type" value="Genomic_DNA"/>
</dbReference>
<keyword evidence="2" id="KW-0238">DNA-binding</keyword>
<evidence type="ECO:0000313" key="6">
    <source>
        <dbReference type="Proteomes" id="UP000680714"/>
    </source>
</evidence>
<dbReference type="InterPro" id="IPR018060">
    <property type="entry name" value="HTH_AraC"/>
</dbReference>
<name>A0ABS5I7K2_9PROT</name>
<feature type="domain" description="HTH araC/xylS-type" evidence="4">
    <location>
        <begin position="123"/>
        <end position="195"/>
    </location>
</feature>
<dbReference type="PROSITE" id="PS01124">
    <property type="entry name" value="HTH_ARAC_FAMILY_2"/>
    <property type="match status" value="1"/>
</dbReference>
<sequence>MPAALLEAWSHQATQTAPIVIVPDGCRDLIRIAAPGQKPFFIVSPLADSCYYSECQAGTRFDGYRLRPGVSLNEAGLLGIVAHACDADATAILSLIDDFTHMDPRVTEALACLADGKAAPNSLSERSLERLLKHHTGRPPMFWRGLSRARRAAAALDGGDDLAALALLHGYYDQAHMNRAFRRWFATTPAALRINTALRATITQSGYG</sequence>
<dbReference type="SMART" id="SM00342">
    <property type="entry name" value="HTH_ARAC"/>
    <property type="match status" value="1"/>
</dbReference>
<proteinExistence type="predicted"/>
<organism evidence="5 6">
    <name type="scientific">Magnetospirillum sulfuroxidans</name>
    <dbReference type="NCBI Taxonomy" id="611300"/>
    <lineage>
        <taxon>Bacteria</taxon>
        <taxon>Pseudomonadati</taxon>
        <taxon>Pseudomonadota</taxon>
        <taxon>Alphaproteobacteria</taxon>
        <taxon>Rhodospirillales</taxon>
        <taxon>Rhodospirillaceae</taxon>
        <taxon>Magnetospirillum</taxon>
    </lineage>
</organism>
<dbReference type="InterPro" id="IPR009057">
    <property type="entry name" value="Homeodomain-like_sf"/>
</dbReference>
<keyword evidence="3" id="KW-0804">Transcription</keyword>
<dbReference type="InterPro" id="IPR050204">
    <property type="entry name" value="AraC_XylS_family_regulators"/>
</dbReference>